<dbReference type="OMA" id="DKETHAI"/>
<dbReference type="InParanoid" id="D8QCA8"/>
<feature type="compositionally biased region" description="Acidic residues" evidence="1">
    <location>
        <begin position="293"/>
        <end position="303"/>
    </location>
</feature>
<feature type="compositionally biased region" description="Acidic residues" evidence="1">
    <location>
        <begin position="52"/>
        <end position="63"/>
    </location>
</feature>
<dbReference type="GeneID" id="9594151"/>
<feature type="region of interest" description="Disordered" evidence="1">
    <location>
        <begin position="44"/>
        <end position="68"/>
    </location>
</feature>
<dbReference type="RefSeq" id="XP_003029401.1">
    <property type="nucleotide sequence ID" value="XM_003029355.1"/>
</dbReference>
<proteinExistence type="predicted"/>
<evidence type="ECO:0000256" key="1">
    <source>
        <dbReference type="SAM" id="MobiDB-lite"/>
    </source>
</evidence>
<name>D8QCA8_SCHCM</name>
<dbReference type="eggNOG" id="ENOG502SPCE">
    <property type="taxonomic scope" value="Eukaryota"/>
</dbReference>
<feature type="region of interest" description="Disordered" evidence="1">
    <location>
        <begin position="248"/>
        <end position="305"/>
    </location>
</feature>
<dbReference type="VEuPathDB" id="FungiDB:SCHCODRAFT_02670493"/>
<sequence>MAPLRSKRPVHPNADAMDVDNDSSSDEGAWRPILATDFVKAAKKNPKPELASEVEEISDDSDEPYVAPRSPDIIAISSDSEDDVTIIENEEEEDELDLDRAPSEKLLEALRRLSLTVQRQGPSKLPFLRRCVRRGFLLTCKKRGVALSDGQRTDTDSETVYEYVIQNGVEYQARRLVRGYECPLCDLHGNFPSKAVYEKHLQWDHAGVKVETTETGGKRKVVIDVPVPARATARTLATVYARPIKKEENIEEASVPPAEHEENAAMSPTPSTPTPPLRSPVRRVSPPRPLYEKEEEEETEEEPVLATADSAAISVLPTPHLPVPTPSITVRVPEPVRARSPTALPSLPSSPSPPLDIPRRRTRRQQVISSPTASPSPPPLARHIHSPSPAPPSPTASLQDRPPLTPPPPHRRLGPSLSPEDPDFFPAYSDYPDGQTIYYSTRPEGPRLYDLLGTLPLAPYGALAWAVLDQEEEILEVPDIPDEQKVMQALWARWIFLHRLDFVKKYEDGARMFIDEHWRMIHKAAGWAALRNLLLVLYMNRFLKMNEVAILLRHYEELVRWDLWYS</sequence>
<gene>
    <name evidence="2" type="ORF">SCHCODRAFT_111507</name>
</gene>
<dbReference type="KEGG" id="scm:SCHCO_02670493"/>
<keyword evidence="3" id="KW-1185">Reference proteome</keyword>
<reference evidence="2 3" key="1">
    <citation type="journal article" date="2010" name="Nat. Biotechnol.">
        <title>Genome sequence of the model mushroom Schizophyllum commune.</title>
        <authorList>
            <person name="Ohm R.A."/>
            <person name="de Jong J.F."/>
            <person name="Lugones L.G."/>
            <person name="Aerts A."/>
            <person name="Kothe E."/>
            <person name="Stajich J.E."/>
            <person name="de Vries R.P."/>
            <person name="Record E."/>
            <person name="Levasseur A."/>
            <person name="Baker S.E."/>
            <person name="Bartholomew K.A."/>
            <person name="Coutinho P.M."/>
            <person name="Erdmann S."/>
            <person name="Fowler T.J."/>
            <person name="Gathman A.C."/>
            <person name="Lombard V."/>
            <person name="Henrissat B."/>
            <person name="Knabe N."/>
            <person name="Kuees U."/>
            <person name="Lilly W.W."/>
            <person name="Lindquist E."/>
            <person name="Lucas S."/>
            <person name="Magnuson J.K."/>
            <person name="Piumi F."/>
            <person name="Raudaskoski M."/>
            <person name="Salamov A."/>
            <person name="Schmutz J."/>
            <person name="Schwarze F.W.M.R."/>
            <person name="vanKuyk P.A."/>
            <person name="Horton J.S."/>
            <person name="Grigoriev I.V."/>
            <person name="Woesten H.A.B."/>
        </authorList>
    </citation>
    <scope>NUCLEOTIDE SEQUENCE [LARGE SCALE GENOMIC DNA]</scope>
    <source>
        <strain evidence="3">H4-8 / FGSC 9210</strain>
    </source>
</reference>
<feature type="region of interest" description="Disordered" evidence="1">
    <location>
        <begin position="1"/>
        <end position="29"/>
    </location>
</feature>
<dbReference type="AlphaFoldDB" id="D8QCA8"/>
<evidence type="ECO:0000313" key="3">
    <source>
        <dbReference type="Proteomes" id="UP000007431"/>
    </source>
</evidence>
<feature type="compositionally biased region" description="Basic residues" evidence="1">
    <location>
        <begin position="1"/>
        <end position="10"/>
    </location>
</feature>
<dbReference type="EMBL" id="GL377309">
    <property type="protein sequence ID" value="EFI94498.1"/>
    <property type="molecule type" value="Genomic_DNA"/>
</dbReference>
<evidence type="ECO:0000313" key="2">
    <source>
        <dbReference type="EMBL" id="EFI94498.1"/>
    </source>
</evidence>
<dbReference type="STRING" id="578458.D8QCA8"/>
<dbReference type="HOGENOM" id="CLU_027587_0_0_1"/>
<protein>
    <submittedName>
        <fullName evidence="2">Uncharacterized protein</fullName>
    </submittedName>
</protein>
<organism evidence="3">
    <name type="scientific">Schizophyllum commune (strain H4-8 / FGSC 9210)</name>
    <name type="common">Split gill fungus</name>
    <dbReference type="NCBI Taxonomy" id="578458"/>
    <lineage>
        <taxon>Eukaryota</taxon>
        <taxon>Fungi</taxon>
        <taxon>Dikarya</taxon>
        <taxon>Basidiomycota</taxon>
        <taxon>Agaricomycotina</taxon>
        <taxon>Agaricomycetes</taxon>
        <taxon>Agaricomycetidae</taxon>
        <taxon>Agaricales</taxon>
        <taxon>Schizophyllaceae</taxon>
        <taxon>Schizophyllum</taxon>
    </lineage>
</organism>
<feature type="region of interest" description="Disordered" evidence="1">
    <location>
        <begin position="339"/>
        <end position="426"/>
    </location>
</feature>
<accession>D8QCA8</accession>
<dbReference type="OrthoDB" id="3249923at2759"/>
<feature type="non-terminal residue" evidence="2">
    <location>
        <position position="566"/>
    </location>
</feature>
<dbReference type="Proteomes" id="UP000007431">
    <property type="component" value="Unassembled WGS sequence"/>
</dbReference>